<evidence type="ECO:0000313" key="2">
    <source>
        <dbReference type="Proteomes" id="UP000799770"/>
    </source>
</evidence>
<reference evidence="1" key="1">
    <citation type="journal article" date="2020" name="Stud. Mycol.">
        <title>101 Dothideomycetes genomes: a test case for predicting lifestyles and emergence of pathogens.</title>
        <authorList>
            <person name="Haridas S."/>
            <person name="Albert R."/>
            <person name="Binder M."/>
            <person name="Bloem J."/>
            <person name="Labutti K."/>
            <person name="Salamov A."/>
            <person name="Andreopoulos B."/>
            <person name="Baker S."/>
            <person name="Barry K."/>
            <person name="Bills G."/>
            <person name="Bluhm B."/>
            <person name="Cannon C."/>
            <person name="Castanera R."/>
            <person name="Culley D."/>
            <person name="Daum C."/>
            <person name="Ezra D."/>
            <person name="Gonzalez J."/>
            <person name="Henrissat B."/>
            <person name="Kuo A."/>
            <person name="Liang C."/>
            <person name="Lipzen A."/>
            <person name="Lutzoni F."/>
            <person name="Magnuson J."/>
            <person name="Mondo S."/>
            <person name="Nolan M."/>
            <person name="Ohm R."/>
            <person name="Pangilinan J."/>
            <person name="Park H.-J."/>
            <person name="Ramirez L."/>
            <person name="Alfaro M."/>
            <person name="Sun H."/>
            <person name="Tritt A."/>
            <person name="Yoshinaga Y."/>
            <person name="Zwiers L.-H."/>
            <person name="Turgeon B."/>
            <person name="Goodwin S."/>
            <person name="Spatafora J."/>
            <person name="Crous P."/>
            <person name="Grigoriev I."/>
        </authorList>
    </citation>
    <scope>NUCLEOTIDE SEQUENCE</scope>
    <source>
        <strain evidence="1">CBS 627.86</strain>
    </source>
</reference>
<name>A0A6A5YKJ3_9PLEO</name>
<evidence type="ECO:0000313" key="1">
    <source>
        <dbReference type="EMBL" id="KAF2107605.1"/>
    </source>
</evidence>
<dbReference type="AlphaFoldDB" id="A0A6A5YKJ3"/>
<proteinExistence type="predicted"/>
<accession>A0A6A5YKJ3</accession>
<gene>
    <name evidence="1" type="ORF">BDV96DRAFT_589057</name>
</gene>
<dbReference type="Proteomes" id="UP000799770">
    <property type="component" value="Unassembled WGS sequence"/>
</dbReference>
<protein>
    <submittedName>
        <fullName evidence="1">Uncharacterized protein</fullName>
    </submittedName>
</protein>
<organism evidence="1 2">
    <name type="scientific">Lophiotrema nucula</name>
    <dbReference type="NCBI Taxonomy" id="690887"/>
    <lineage>
        <taxon>Eukaryota</taxon>
        <taxon>Fungi</taxon>
        <taxon>Dikarya</taxon>
        <taxon>Ascomycota</taxon>
        <taxon>Pezizomycotina</taxon>
        <taxon>Dothideomycetes</taxon>
        <taxon>Pleosporomycetidae</taxon>
        <taxon>Pleosporales</taxon>
        <taxon>Lophiotremataceae</taxon>
        <taxon>Lophiotrema</taxon>
    </lineage>
</organism>
<sequence length="110" mass="12156">MPASGGPGTWLAIDLPLVAGANARHLRFDTWSWCCPPIRHCQSLASCIHASGPQRSKFGNARSYFSCGADDFSNPLRSEPTLRLFGRCLIIEGDWRRRDLRAGVRVKTLG</sequence>
<dbReference type="EMBL" id="ML977353">
    <property type="protein sequence ID" value="KAF2107605.1"/>
    <property type="molecule type" value="Genomic_DNA"/>
</dbReference>
<keyword evidence="2" id="KW-1185">Reference proteome</keyword>